<comment type="caution">
    <text evidence="8">The sequence shown here is derived from an EMBL/GenBank/DDBJ whole genome shotgun (WGS) entry which is preliminary data.</text>
</comment>
<reference evidence="8 9" key="1">
    <citation type="submission" date="2017-09" db="EMBL/GenBank/DDBJ databases">
        <title>Depth-based differentiation of microbial function through sediment-hosted aquifers and enrichment of novel symbionts in the deep terrestrial subsurface.</title>
        <authorList>
            <person name="Probst A.J."/>
            <person name="Ladd B."/>
            <person name="Jarett J.K."/>
            <person name="Geller-Mcgrath D.E."/>
            <person name="Sieber C.M."/>
            <person name="Emerson J.B."/>
            <person name="Anantharaman K."/>
            <person name="Thomas B.C."/>
            <person name="Malmstrom R."/>
            <person name="Stieglmeier M."/>
            <person name="Klingl A."/>
            <person name="Woyke T."/>
            <person name="Ryan C.M."/>
            <person name="Banfield J.F."/>
        </authorList>
    </citation>
    <scope>NUCLEOTIDE SEQUENCE [LARGE SCALE GENOMIC DNA]</scope>
    <source>
        <strain evidence="8">CG23_combo_of_CG06-09_8_20_14_all_36_12</strain>
    </source>
</reference>
<accession>A0A2G9Z103</accession>
<dbReference type="NCBIfam" id="TIGR00188">
    <property type="entry name" value="rnpA"/>
    <property type="match status" value="1"/>
</dbReference>
<comment type="similarity">
    <text evidence="6">Belongs to the RnpA family.</text>
</comment>
<evidence type="ECO:0000256" key="4">
    <source>
        <dbReference type="ARBA" id="ARBA00022801"/>
    </source>
</evidence>
<sequence length="112" mass="13331">MLPKINRITKKKDFDKIFKKGKGYSGDFLFLKIFKNNFSINRFGFIISQKVSKKSTIRNKIKRRLREIIKTNLPKIKKGFDIILIIKPNAEKESFRNFKDEVQKILKRAKLI</sequence>
<evidence type="ECO:0000313" key="9">
    <source>
        <dbReference type="Proteomes" id="UP000228681"/>
    </source>
</evidence>
<evidence type="ECO:0000256" key="1">
    <source>
        <dbReference type="ARBA" id="ARBA00022694"/>
    </source>
</evidence>
<organism evidence="8 9">
    <name type="scientific">Candidatus Nealsonbacteria bacterium CG23_combo_of_CG06-09_8_20_14_all_36_12</name>
    <dbReference type="NCBI Taxonomy" id="1974718"/>
    <lineage>
        <taxon>Bacteria</taxon>
        <taxon>Candidatus Nealsoniibacteriota</taxon>
    </lineage>
</organism>
<name>A0A2G9Z103_9BACT</name>
<dbReference type="GO" id="GO:0000049">
    <property type="term" value="F:tRNA binding"/>
    <property type="evidence" value="ECO:0007669"/>
    <property type="project" value="UniProtKB-UniRule"/>
</dbReference>
<keyword evidence="2 6" id="KW-0540">Nuclease</keyword>
<dbReference type="InterPro" id="IPR000100">
    <property type="entry name" value="RNase_P"/>
</dbReference>
<keyword evidence="1 6" id="KW-0819">tRNA processing</keyword>
<evidence type="ECO:0000256" key="6">
    <source>
        <dbReference type="HAMAP-Rule" id="MF_00227"/>
    </source>
</evidence>
<dbReference type="AlphaFoldDB" id="A0A2G9Z103"/>
<dbReference type="InterPro" id="IPR014721">
    <property type="entry name" value="Ribsml_uS5_D2-typ_fold_subgr"/>
</dbReference>
<proteinExistence type="inferred from homology"/>
<comment type="catalytic activity">
    <reaction evidence="6">
        <text>Endonucleolytic cleavage of RNA, removing 5'-extranucleotides from tRNA precursor.</text>
        <dbReference type="EC" id="3.1.26.5"/>
    </reaction>
</comment>
<dbReference type="SUPFAM" id="SSF54211">
    <property type="entry name" value="Ribosomal protein S5 domain 2-like"/>
    <property type="match status" value="1"/>
</dbReference>
<evidence type="ECO:0000256" key="3">
    <source>
        <dbReference type="ARBA" id="ARBA00022759"/>
    </source>
</evidence>
<comment type="subunit">
    <text evidence="6">Consists of a catalytic RNA component (M1 or rnpB) and a protein subunit.</text>
</comment>
<dbReference type="GO" id="GO:0030677">
    <property type="term" value="C:ribonuclease P complex"/>
    <property type="evidence" value="ECO:0007669"/>
    <property type="project" value="TreeGrafter"/>
</dbReference>
<dbReference type="PANTHER" id="PTHR33992:SF1">
    <property type="entry name" value="RIBONUCLEASE P PROTEIN COMPONENT"/>
    <property type="match status" value="1"/>
</dbReference>
<dbReference type="Proteomes" id="UP000228681">
    <property type="component" value="Unassembled WGS sequence"/>
</dbReference>
<evidence type="ECO:0000256" key="7">
    <source>
        <dbReference type="NCBIfam" id="TIGR00188"/>
    </source>
</evidence>
<dbReference type="PANTHER" id="PTHR33992">
    <property type="entry name" value="RIBONUCLEASE P PROTEIN COMPONENT"/>
    <property type="match status" value="1"/>
</dbReference>
<dbReference type="EMBL" id="PCRS01000002">
    <property type="protein sequence ID" value="PIP25168.1"/>
    <property type="molecule type" value="Genomic_DNA"/>
</dbReference>
<dbReference type="HAMAP" id="MF_00227">
    <property type="entry name" value="RNase_P"/>
    <property type="match status" value="1"/>
</dbReference>
<evidence type="ECO:0000313" key="8">
    <source>
        <dbReference type="EMBL" id="PIP25168.1"/>
    </source>
</evidence>
<dbReference type="Gene3D" id="3.30.230.10">
    <property type="match status" value="1"/>
</dbReference>
<dbReference type="InterPro" id="IPR020568">
    <property type="entry name" value="Ribosomal_Su5_D2-typ_SF"/>
</dbReference>
<protein>
    <recommendedName>
        <fullName evidence="6 7">Ribonuclease P protein component</fullName>
        <shortName evidence="6">RNase P protein</shortName>
        <shortName evidence="6">RNaseP protein</shortName>
        <ecNumber evidence="6 7">3.1.26.5</ecNumber>
    </recommendedName>
    <alternativeName>
        <fullName evidence="6">Protein C5</fullName>
    </alternativeName>
</protein>
<evidence type="ECO:0000256" key="2">
    <source>
        <dbReference type="ARBA" id="ARBA00022722"/>
    </source>
</evidence>
<dbReference type="GO" id="GO:0004526">
    <property type="term" value="F:ribonuclease P activity"/>
    <property type="evidence" value="ECO:0007669"/>
    <property type="project" value="UniProtKB-UniRule"/>
</dbReference>
<dbReference type="EC" id="3.1.26.5" evidence="6 7"/>
<keyword evidence="4 6" id="KW-0378">Hydrolase</keyword>
<evidence type="ECO:0000256" key="5">
    <source>
        <dbReference type="ARBA" id="ARBA00022884"/>
    </source>
</evidence>
<keyword evidence="3 6" id="KW-0255">Endonuclease</keyword>
<gene>
    <name evidence="6 8" type="primary">rnpA</name>
    <name evidence="8" type="ORF">COX34_00185</name>
</gene>
<dbReference type="GO" id="GO:0001682">
    <property type="term" value="P:tRNA 5'-leader removal"/>
    <property type="evidence" value="ECO:0007669"/>
    <property type="project" value="UniProtKB-UniRule"/>
</dbReference>
<dbReference type="GO" id="GO:0042781">
    <property type="term" value="F:3'-tRNA processing endoribonuclease activity"/>
    <property type="evidence" value="ECO:0007669"/>
    <property type="project" value="TreeGrafter"/>
</dbReference>
<comment type="function">
    <text evidence="6">RNaseP catalyzes the removal of the 5'-leader sequence from pre-tRNA to produce the mature 5'-terminus. It can also cleave other RNA substrates such as 4.5S RNA. The protein component plays an auxiliary but essential role in vivo by binding to the 5'-leader sequence and broadening the substrate specificity of the ribozyme.</text>
</comment>
<dbReference type="Pfam" id="PF00825">
    <property type="entry name" value="Ribonuclease_P"/>
    <property type="match status" value="1"/>
</dbReference>
<keyword evidence="5 6" id="KW-0694">RNA-binding</keyword>